<keyword evidence="1 2" id="KW-0378">Hydrolase</keyword>
<protein>
    <recommendedName>
        <fullName evidence="2">RNA 2',3'-cyclic phosphodiesterase</fullName>
        <shortName evidence="2">RNA 2',3'-CPDase</shortName>
        <ecNumber evidence="2">3.1.4.58</ecNumber>
    </recommendedName>
</protein>
<comment type="catalytic activity">
    <reaction evidence="2">
        <text>a 3'-end 2',3'-cyclophospho-ribonucleotide-RNA + H2O = a 3'-end 2'-phospho-ribonucleotide-RNA + H(+)</text>
        <dbReference type="Rhea" id="RHEA:11828"/>
        <dbReference type="Rhea" id="RHEA-COMP:10464"/>
        <dbReference type="Rhea" id="RHEA-COMP:17353"/>
        <dbReference type="ChEBI" id="CHEBI:15377"/>
        <dbReference type="ChEBI" id="CHEBI:15378"/>
        <dbReference type="ChEBI" id="CHEBI:83064"/>
        <dbReference type="ChEBI" id="CHEBI:173113"/>
        <dbReference type="EC" id="3.1.4.58"/>
    </reaction>
</comment>
<comment type="caution">
    <text evidence="3">The sequence shown here is derived from an EMBL/GenBank/DDBJ whole genome shotgun (WGS) entry which is preliminary data.</text>
</comment>
<dbReference type="GO" id="GO:0004113">
    <property type="term" value="F:2',3'-cyclic-nucleotide 3'-phosphodiesterase activity"/>
    <property type="evidence" value="ECO:0007669"/>
    <property type="project" value="InterPro"/>
</dbReference>
<dbReference type="PANTHER" id="PTHR35561">
    <property type="entry name" value="RNA 2',3'-CYCLIC PHOSPHODIESTERASE"/>
    <property type="match status" value="1"/>
</dbReference>
<dbReference type="InterPro" id="IPR004175">
    <property type="entry name" value="RNA_CPDase"/>
</dbReference>
<keyword evidence="3" id="KW-0436">Ligase</keyword>
<feature type="active site" description="Proton donor" evidence="2">
    <location>
        <position position="46"/>
    </location>
</feature>
<dbReference type="Gene3D" id="3.90.1140.10">
    <property type="entry name" value="Cyclic phosphodiesterase"/>
    <property type="match status" value="1"/>
</dbReference>
<feature type="active site" description="Proton acceptor" evidence="2">
    <location>
        <position position="130"/>
    </location>
</feature>
<feature type="short sequence motif" description="HXTX 1" evidence="2">
    <location>
        <begin position="46"/>
        <end position="49"/>
    </location>
</feature>
<dbReference type="SUPFAM" id="SSF55144">
    <property type="entry name" value="LigT-like"/>
    <property type="match status" value="1"/>
</dbReference>
<dbReference type="HAMAP" id="MF_01940">
    <property type="entry name" value="RNA_CPDase"/>
    <property type="match status" value="1"/>
</dbReference>
<accession>A0A498C6B0</accession>
<dbReference type="GO" id="GO:0016874">
    <property type="term" value="F:ligase activity"/>
    <property type="evidence" value="ECO:0007669"/>
    <property type="project" value="UniProtKB-KW"/>
</dbReference>
<dbReference type="Proteomes" id="UP000275461">
    <property type="component" value="Unassembled WGS sequence"/>
</dbReference>
<feature type="short sequence motif" description="HXTX 2" evidence="2">
    <location>
        <begin position="130"/>
        <end position="133"/>
    </location>
</feature>
<evidence type="ECO:0000313" key="4">
    <source>
        <dbReference type="Proteomes" id="UP000275461"/>
    </source>
</evidence>
<dbReference type="Pfam" id="PF13563">
    <property type="entry name" value="2_5_RNA_ligase2"/>
    <property type="match status" value="1"/>
</dbReference>
<dbReference type="EMBL" id="RCDA01000001">
    <property type="protein sequence ID" value="RLK51242.1"/>
    <property type="molecule type" value="Genomic_DNA"/>
</dbReference>
<comment type="similarity">
    <text evidence="2">Belongs to the 2H phosphoesterase superfamily. ThpR family.</text>
</comment>
<reference evidence="3 4" key="1">
    <citation type="submission" date="2018-10" db="EMBL/GenBank/DDBJ databases">
        <title>Genomic Encyclopedia of Type Strains, Phase IV (KMG-IV): sequencing the most valuable type-strain genomes for metagenomic binning, comparative biology and taxonomic classification.</title>
        <authorList>
            <person name="Goeker M."/>
        </authorList>
    </citation>
    <scope>NUCLEOTIDE SEQUENCE [LARGE SCALE GENOMIC DNA]</scope>
    <source>
        <strain evidence="3 4">DSM 12769</strain>
    </source>
</reference>
<evidence type="ECO:0000256" key="2">
    <source>
        <dbReference type="HAMAP-Rule" id="MF_01940"/>
    </source>
</evidence>
<organism evidence="3 4">
    <name type="scientific">Alkalispirillum mobile</name>
    <dbReference type="NCBI Taxonomy" id="85925"/>
    <lineage>
        <taxon>Bacteria</taxon>
        <taxon>Pseudomonadati</taxon>
        <taxon>Pseudomonadota</taxon>
        <taxon>Gammaproteobacteria</taxon>
        <taxon>Chromatiales</taxon>
        <taxon>Ectothiorhodospiraceae</taxon>
        <taxon>Alkalispirillum</taxon>
    </lineage>
</organism>
<dbReference type="AlphaFoldDB" id="A0A498C6B0"/>
<sequence length="188" mass="20837">MSGEGQESTRHRVFFALWPEPALRCALHRLALELRGGRAVPKGHLHLTLAFAGLVTPEQLTCLKAQADEVRVPTFRLQLQRLAGFRRAGVAHVGPEVQAIPEALMELARQLNQVLAECGVAAERRQFRPHVTLRRKTHPPRARAVALPEWRVQRFVLVESGDAGRPGAYRLLGEWPLRDESGEGGAGD</sequence>
<dbReference type="EC" id="3.1.4.58" evidence="2"/>
<gene>
    <name evidence="3" type="ORF">DFR31_1164</name>
</gene>
<comment type="function">
    <text evidence="2">Hydrolyzes RNA 2',3'-cyclic phosphodiester to an RNA 2'-phosphomonoester.</text>
</comment>
<dbReference type="GO" id="GO:0008664">
    <property type="term" value="F:RNA 2',3'-cyclic 3'-phosphodiesterase activity"/>
    <property type="evidence" value="ECO:0007669"/>
    <property type="project" value="UniProtKB-EC"/>
</dbReference>
<evidence type="ECO:0000256" key="1">
    <source>
        <dbReference type="ARBA" id="ARBA00022801"/>
    </source>
</evidence>
<dbReference type="NCBIfam" id="TIGR02258">
    <property type="entry name" value="2_5_ligase"/>
    <property type="match status" value="1"/>
</dbReference>
<dbReference type="RefSeq" id="WP_121441663.1">
    <property type="nucleotide sequence ID" value="NZ_RCDA01000001.1"/>
</dbReference>
<proteinExistence type="inferred from homology"/>
<dbReference type="OrthoDB" id="7061261at2"/>
<dbReference type="InterPro" id="IPR009097">
    <property type="entry name" value="Cyclic_Pdiesterase"/>
</dbReference>
<dbReference type="PANTHER" id="PTHR35561:SF1">
    <property type="entry name" value="RNA 2',3'-CYCLIC PHOSPHODIESTERASE"/>
    <property type="match status" value="1"/>
</dbReference>
<name>A0A498C6B0_9GAMM</name>
<evidence type="ECO:0000313" key="3">
    <source>
        <dbReference type="EMBL" id="RLK51242.1"/>
    </source>
</evidence>
<keyword evidence="4" id="KW-1185">Reference proteome</keyword>